<keyword evidence="6 8" id="KW-0560">Oxidoreductase</keyword>
<evidence type="ECO:0000313" key="10">
    <source>
        <dbReference type="Proteomes" id="UP000639051"/>
    </source>
</evidence>
<evidence type="ECO:0000256" key="2">
    <source>
        <dbReference type="ARBA" id="ARBA00004777"/>
    </source>
</evidence>
<dbReference type="Pfam" id="PF02219">
    <property type="entry name" value="MTHFR"/>
    <property type="match status" value="1"/>
</dbReference>
<keyword evidence="10" id="KW-1185">Reference proteome</keyword>
<keyword evidence="4 8" id="KW-0285">Flavoprotein</keyword>
<dbReference type="SUPFAM" id="SSF51730">
    <property type="entry name" value="FAD-linked oxidoreductase"/>
    <property type="match status" value="1"/>
</dbReference>
<dbReference type="EMBL" id="JAERRC010000024">
    <property type="protein sequence ID" value="MBL0705966.1"/>
    <property type="molecule type" value="Genomic_DNA"/>
</dbReference>
<dbReference type="Gene3D" id="3.20.20.220">
    <property type="match status" value="1"/>
</dbReference>
<protein>
    <recommendedName>
        <fullName evidence="8">Methylenetetrahydrofolate reductase</fullName>
    </recommendedName>
</protein>
<evidence type="ECO:0000256" key="4">
    <source>
        <dbReference type="ARBA" id="ARBA00022630"/>
    </source>
</evidence>
<gene>
    <name evidence="9" type="ORF">JJE72_10655</name>
</gene>
<evidence type="ECO:0000256" key="1">
    <source>
        <dbReference type="ARBA" id="ARBA00001974"/>
    </source>
</evidence>
<comment type="similarity">
    <text evidence="3 8">Belongs to the methylenetetrahydrofolate reductase family.</text>
</comment>
<evidence type="ECO:0000313" key="9">
    <source>
        <dbReference type="EMBL" id="MBL0705966.1"/>
    </source>
</evidence>
<dbReference type="PANTHER" id="PTHR45754">
    <property type="entry name" value="METHYLENETETRAHYDROFOLATE REDUCTASE"/>
    <property type="match status" value="1"/>
</dbReference>
<dbReference type="PANTHER" id="PTHR45754:SF3">
    <property type="entry name" value="METHYLENETETRAHYDROFOLATE REDUCTASE (NADPH)"/>
    <property type="match status" value="1"/>
</dbReference>
<evidence type="ECO:0000256" key="7">
    <source>
        <dbReference type="ARBA" id="ARBA00048628"/>
    </source>
</evidence>
<sequence>MSVQSIQHAADAGEARLGTRLPVRLEIVPTEDILPAVATRVPEGTALSVTCLPRHGVHATTEASLRLAGLGYRVVPHLAARGIADRARLARALRAFETAGITEVFAIGGDAPQPAGPYANALALMEDVAELTGGRIAIGVAGYPEGHPSLGPVEVLDALLEKQHLASSLVTQMCFSASAIGDYVSLLRTEGVELPVWAGVTGPVGRARLISLATRIGVGPSLKFITRKGPLARRILRADAYSSEALVRDLSAPRRGLTGIHLFTFNNLDLPEFAFTGKGR</sequence>
<name>A0ABS1K2S1_9MICC</name>
<accession>A0ABS1K2S1</accession>
<keyword evidence="5 8" id="KW-0274">FAD</keyword>
<comment type="pathway">
    <text evidence="2 8">One-carbon metabolism; tetrahydrofolate interconversion.</text>
</comment>
<evidence type="ECO:0000256" key="6">
    <source>
        <dbReference type="ARBA" id="ARBA00023002"/>
    </source>
</evidence>
<comment type="caution">
    <text evidence="9">The sequence shown here is derived from an EMBL/GenBank/DDBJ whole genome shotgun (WGS) entry which is preliminary data.</text>
</comment>
<dbReference type="Proteomes" id="UP000639051">
    <property type="component" value="Unassembled WGS sequence"/>
</dbReference>
<evidence type="ECO:0000256" key="3">
    <source>
        <dbReference type="ARBA" id="ARBA00006743"/>
    </source>
</evidence>
<proteinExistence type="inferred from homology"/>
<evidence type="ECO:0000256" key="5">
    <source>
        <dbReference type="ARBA" id="ARBA00022827"/>
    </source>
</evidence>
<organism evidence="9 10">
    <name type="scientific">Sinomonas cellulolyticus</name>
    <dbReference type="NCBI Taxonomy" id="2801916"/>
    <lineage>
        <taxon>Bacteria</taxon>
        <taxon>Bacillati</taxon>
        <taxon>Actinomycetota</taxon>
        <taxon>Actinomycetes</taxon>
        <taxon>Micrococcales</taxon>
        <taxon>Micrococcaceae</taxon>
        <taxon>Sinomonas</taxon>
    </lineage>
</organism>
<comment type="cofactor">
    <cofactor evidence="1 8">
        <name>FAD</name>
        <dbReference type="ChEBI" id="CHEBI:57692"/>
    </cofactor>
</comment>
<comment type="catalytic activity">
    <reaction evidence="7">
        <text>(6S)-5-methyl-5,6,7,8-tetrahydrofolate + NAD(+) = (6R)-5,10-methylene-5,6,7,8-tetrahydrofolate + NADH + H(+)</text>
        <dbReference type="Rhea" id="RHEA:19821"/>
        <dbReference type="ChEBI" id="CHEBI:15378"/>
        <dbReference type="ChEBI" id="CHEBI:15636"/>
        <dbReference type="ChEBI" id="CHEBI:18608"/>
        <dbReference type="ChEBI" id="CHEBI:57540"/>
        <dbReference type="ChEBI" id="CHEBI:57945"/>
        <dbReference type="EC" id="1.5.1.54"/>
    </reaction>
    <physiologicalReaction direction="right-to-left" evidence="7">
        <dbReference type="Rhea" id="RHEA:19823"/>
    </physiologicalReaction>
</comment>
<evidence type="ECO:0000256" key="8">
    <source>
        <dbReference type="RuleBase" id="RU003862"/>
    </source>
</evidence>
<dbReference type="InterPro" id="IPR003171">
    <property type="entry name" value="Mehydrof_redctse-like"/>
</dbReference>
<reference evidence="9 10" key="1">
    <citation type="submission" date="2021-01" db="EMBL/GenBank/DDBJ databases">
        <title>Genome public.</title>
        <authorList>
            <person name="Liu C."/>
            <person name="Sun Q."/>
        </authorList>
    </citation>
    <scope>NUCLEOTIDE SEQUENCE [LARGE SCALE GENOMIC DNA]</scope>
    <source>
        <strain evidence="9 10">JC656</strain>
    </source>
</reference>
<dbReference type="RefSeq" id="WP_189692503.1">
    <property type="nucleotide sequence ID" value="NZ_BNCM01000002.1"/>
</dbReference>
<dbReference type="InterPro" id="IPR029041">
    <property type="entry name" value="FAD-linked_oxidoreductase-like"/>
</dbReference>